<feature type="domain" description="Thioredoxin-like fold" evidence="3">
    <location>
        <begin position="1"/>
        <end position="75"/>
    </location>
</feature>
<dbReference type="Gene3D" id="3.40.30.10">
    <property type="entry name" value="Glutaredoxin"/>
    <property type="match status" value="1"/>
</dbReference>
<organism evidence="4 5">
    <name type="scientific">Candidatus Falkowbacteria bacterium RIFOXYA2_FULL_38_12</name>
    <dbReference type="NCBI Taxonomy" id="1797993"/>
    <lineage>
        <taxon>Bacteria</taxon>
        <taxon>Candidatus Falkowiibacteriota</taxon>
    </lineage>
</organism>
<dbReference type="InterPro" id="IPR005243">
    <property type="entry name" value="THIRX-like_proc"/>
</dbReference>
<dbReference type="NCBIfam" id="TIGR00412">
    <property type="entry name" value="redox_disulf_2"/>
    <property type="match status" value="1"/>
</dbReference>
<feature type="disulfide bond" description="Redox-active" evidence="2">
    <location>
        <begin position="10"/>
        <end position="13"/>
    </location>
</feature>
<feature type="active site" description="Nucleophile" evidence="1">
    <location>
        <position position="13"/>
    </location>
</feature>
<evidence type="ECO:0000256" key="2">
    <source>
        <dbReference type="PIRSR" id="PIRSR037031-51"/>
    </source>
</evidence>
<dbReference type="Pfam" id="PF13192">
    <property type="entry name" value="Thioredoxin_3"/>
    <property type="match status" value="1"/>
</dbReference>
<evidence type="ECO:0000313" key="5">
    <source>
        <dbReference type="Proteomes" id="UP000177407"/>
    </source>
</evidence>
<dbReference type="PANTHER" id="PTHR36450:SF1">
    <property type="entry name" value="THIOREDOXIN"/>
    <property type="match status" value="1"/>
</dbReference>
<feature type="active site" description="Nucleophile" evidence="1">
    <location>
        <position position="10"/>
    </location>
</feature>
<dbReference type="Proteomes" id="UP000177407">
    <property type="component" value="Unassembled WGS sequence"/>
</dbReference>
<dbReference type="PIRSF" id="PIRSF037031">
    <property type="entry name" value="Redox_disulphide_2"/>
    <property type="match status" value="1"/>
</dbReference>
<keyword evidence="2" id="KW-1015">Disulfide bond</keyword>
<dbReference type="InterPro" id="IPR036249">
    <property type="entry name" value="Thioredoxin-like_sf"/>
</dbReference>
<comment type="caution">
    <text evidence="4">The sequence shown here is derived from an EMBL/GenBank/DDBJ whole genome shotgun (WGS) entry which is preliminary data.</text>
</comment>
<dbReference type="InterPro" id="IPR012336">
    <property type="entry name" value="Thioredoxin-like_fold"/>
</dbReference>
<reference evidence="4 5" key="1">
    <citation type="journal article" date="2016" name="Nat. Commun.">
        <title>Thousands of microbial genomes shed light on interconnected biogeochemical processes in an aquifer system.</title>
        <authorList>
            <person name="Anantharaman K."/>
            <person name="Brown C.T."/>
            <person name="Hug L.A."/>
            <person name="Sharon I."/>
            <person name="Castelle C.J."/>
            <person name="Probst A.J."/>
            <person name="Thomas B.C."/>
            <person name="Singh A."/>
            <person name="Wilkins M.J."/>
            <person name="Karaoz U."/>
            <person name="Brodie E.L."/>
            <person name="Williams K.H."/>
            <person name="Hubbard S.S."/>
            <person name="Banfield J.F."/>
        </authorList>
    </citation>
    <scope>NUCLEOTIDE SEQUENCE [LARGE SCALE GENOMIC DNA]</scope>
</reference>
<dbReference type="SUPFAM" id="SSF52833">
    <property type="entry name" value="Thioredoxin-like"/>
    <property type="match status" value="1"/>
</dbReference>
<evidence type="ECO:0000259" key="3">
    <source>
        <dbReference type="Pfam" id="PF13192"/>
    </source>
</evidence>
<proteinExistence type="predicted"/>
<sequence>MNIKILGTGCPNCQKLEQNVKQALKELNIDAPVDKIVDIQTIMSYGIMSTPAVVVDGEVVSYGCVLGVEEIKKLLAK</sequence>
<keyword evidence="2" id="KW-0676">Redox-active center</keyword>
<name>A0A1F5S224_9BACT</name>
<evidence type="ECO:0000313" key="4">
    <source>
        <dbReference type="EMBL" id="OGF20483.1"/>
    </source>
</evidence>
<gene>
    <name evidence="4" type="ORF">A2257_03920</name>
</gene>
<evidence type="ECO:0000256" key="1">
    <source>
        <dbReference type="PIRSR" id="PIRSR037031-50"/>
    </source>
</evidence>
<protein>
    <submittedName>
        <fullName evidence="4">Redox-active disulfide protein 2</fullName>
    </submittedName>
</protein>
<dbReference type="AlphaFoldDB" id="A0A1F5S224"/>
<dbReference type="PANTHER" id="PTHR36450">
    <property type="entry name" value="THIOREDOXIN"/>
    <property type="match status" value="1"/>
</dbReference>
<dbReference type="EMBL" id="MFGA01000023">
    <property type="protein sequence ID" value="OGF20483.1"/>
    <property type="molecule type" value="Genomic_DNA"/>
</dbReference>
<accession>A0A1F5S224</accession>